<evidence type="ECO:0000313" key="1">
    <source>
        <dbReference type="EMBL" id="MEB3050376.1"/>
    </source>
</evidence>
<sequence>MTVRVESKRARRLLTAAAVLGGALSMMVGTPLATAGGLAPAVRLTAGYQDALDDLLAAMKQAQANDLALPYASPGDADTLMTMIQNTNYQLITTGLSRVTELFNGVFFQSPEVVAGNVADSRQYFDYFTPDINYHVTAGLAPGATYVLKGTLGGATEHMSISTMAVTGATAHTIEDLELNHGLVVDANGNFTIYVGPEPPAGAVNFLDSSDATVGGAASLLIRDMTGDWAKGPASLSLQCVADCPPFFSIPAGGFFPTDGGGTDVPAEPAKIGSVDDVLNMLFSAFAQIVVPFNQRSIEGGASVGMEVPANTMMNLAPETSFGVGLESAVVTGGNFDLDPGEALVLKLPTVDAAYSGIELMNVYGGALPYVMAQTTLNDTQAFHSDDGYTYYVVSATNPGVANWLDTGGLTTGEIFARYENVTDRADAIGLGVEAHVVSMDDLANWLPDDTPTVSPEEFAADMARRVFSYDYAMDISRIHAQPAWVLQQLELNALSAVMGKDNFESVFGIQPSTPIELRFTDALSPDWDAVMRSVMDHPMETLTSVWNALPVLSADITMPISLALAQGAMSLLLPQMALTAIDDALFNPNTSILAGLLNARDDFATVILSGNNDWPTELSAQAAQQWANMSDLIASTPSFSLADLFG</sequence>
<evidence type="ECO:0000313" key="2">
    <source>
        <dbReference type="Proteomes" id="UP001299046"/>
    </source>
</evidence>
<dbReference type="EMBL" id="JAYJJT010000011">
    <property type="protein sequence ID" value="MEB3050376.1"/>
    <property type="molecule type" value="Genomic_DNA"/>
</dbReference>
<gene>
    <name evidence="1" type="ORF">KV112_11620</name>
</gene>
<protein>
    <recommendedName>
        <fullName evidence="3">DUF1214 domain-containing protein</fullName>
    </recommendedName>
</protein>
<comment type="caution">
    <text evidence="1">The sequence shown here is derived from an EMBL/GenBank/DDBJ whole genome shotgun (WGS) entry which is preliminary data.</text>
</comment>
<reference evidence="1 2" key="1">
    <citation type="submission" date="2023-12" db="EMBL/GenBank/DDBJ databases">
        <title>Description of new species of Mycobacterium terrae complex isolated from sewage at the Sao Paulo Zoological Park Foundation in Brazil.</title>
        <authorList>
            <person name="Romagnoli C.L."/>
            <person name="Conceicao E.C."/>
            <person name="Machado E."/>
            <person name="Barreto L.B.P.F."/>
            <person name="Sharma A."/>
            <person name="Silva N.M."/>
            <person name="Marques L.E."/>
            <person name="Juliana M.A."/>
            <person name="Lourenco M.C.S."/>
            <person name="Digiampietri L.A."/>
            <person name="Suffys P.N."/>
            <person name="Viana-Niero C."/>
        </authorList>
    </citation>
    <scope>NUCLEOTIDE SEQUENCE [LARGE SCALE GENOMIC DNA]</scope>
    <source>
        <strain evidence="1 2">MYC123</strain>
    </source>
</reference>
<evidence type="ECO:0008006" key="3">
    <source>
        <dbReference type="Google" id="ProtNLM"/>
    </source>
</evidence>
<organism evidence="1 2">
    <name type="scientific">[Mycobacterium] zoologicum</name>
    <dbReference type="NCBI Taxonomy" id="2872311"/>
    <lineage>
        <taxon>Bacteria</taxon>
        <taxon>Bacillati</taxon>
        <taxon>Actinomycetota</taxon>
        <taxon>Actinomycetes</taxon>
        <taxon>Mycobacteriales</taxon>
        <taxon>Mycobacteriaceae</taxon>
        <taxon>Mycolicibacter</taxon>
    </lineage>
</organism>
<name>A0ABU5YK00_9MYCO</name>
<proteinExistence type="predicted"/>
<accession>A0ABU5YK00</accession>
<keyword evidence="2" id="KW-1185">Reference proteome</keyword>
<dbReference type="Proteomes" id="UP001299046">
    <property type="component" value="Unassembled WGS sequence"/>
</dbReference>
<dbReference type="RefSeq" id="WP_224864591.1">
    <property type="nucleotide sequence ID" value="NZ_JAYJJT010000011.1"/>
</dbReference>